<organism evidence="2">
    <name type="scientific">viral metagenome</name>
    <dbReference type="NCBI Taxonomy" id="1070528"/>
    <lineage>
        <taxon>unclassified sequences</taxon>
        <taxon>metagenomes</taxon>
        <taxon>organismal metagenomes</taxon>
    </lineage>
</organism>
<proteinExistence type="predicted"/>
<dbReference type="EMBL" id="MT143619">
    <property type="protein sequence ID" value="QJA98949.1"/>
    <property type="molecule type" value="Genomic_DNA"/>
</dbReference>
<reference evidence="2" key="1">
    <citation type="submission" date="2020-03" db="EMBL/GenBank/DDBJ databases">
        <title>The deep terrestrial virosphere.</title>
        <authorList>
            <person name="Holmfeldt K."/>
            <person name="Nilsson E."/>
            <person name="Simone D."/>
            <person name="Lopez-Fernandez M."/>
            <person name="Wu X."/>
            <person name="de Brujin I."/>
            <person name="Lundin D."/>
            <person name="Andersson A."/>
            <person name="Bertilsson S."/>
            <person name="Dopson M."/>
        </authorList>
    </citation>
    <scope>NUCLEOTIDE SEQUENCE</scope>
    <source>
        <strain evidence="2">MM171A01436</strain>
        <strain evidence="3">MM171B00778</strain>
    </source>
</reference>
<dbReference type="Pfam" id="PF25209">
    <property type="entry name" value="Phage_capsid_4"/>
    <property type="match status" value="1"/>
</dbReference>
<dbReference type="AlphaFoldDB" id="A0A6M3LY66"/>
<accession>A0A6M3LY66</accession>
<evidence type="ECO:0000313" key="3">
    <source>
        <dbReference type="EMBL" id="QJB03342.1"/>
    </source>
</evidence>
<sequence length="770" mass="85824">MPETKITDRYFRSNVTRGIKGGIDKENHIIRGFSVISLGEARGHELEIDDETLNLVVKHGNAKENGIKSRFGHPNMSNSAIGTYLGRVRNFRKDNDRVRADLYISDVAFDSPKGDLGSYVESLAEKEPDMFGSSIVFPIENRIENKGEKGIKGRNGKFIDLARPSILNGVDVVDDPATGDGMFEFFSDTVKPSAEMTGFLDNFLKLPDAMDRIHSFLNRYIENKEEKQKLISLAERMVSMQDEKKEKQENTPKKLMFQLVEGEMDMLGKNDEKKETGLTEAVMKEREEAAAARELERITTVMKLAKKFNIPDEIAKELLSQKDPKLSLEDIAKKLADIDLGKSQVVDTNEDIPDISINLEARDKKLEVLSNLFLVKGGVINDAKIKEEVSHSEFRGMGMKSCVAHFLSEAGVKNVHMLSGDELYTEMIRRAQQAQFGGGAMAQGTGDFTNLLGNTINKSLAKGWNDAPVTYPQWCGSGSLSDFKTADIIKVTAYGDVEEIPEGEAPRSSKLADTKETARLKTYGSYFTLTRQAIINDDLNWFTRVPQRMSSSYRRVINYRVYWYLFNANAAIGTNNWLGPTMTEDGVRLFNAATHRNYLALGSGAAPSEATLTVGWNQMLTQRQASPDNNRSNYVYASTAPKYIIHGPHTTLQIHKLLNSVYYSTSSGDPNDDYQISNIYGPGKPRNLIPVEEVLLDYWVTSTATYPWYLAADPSIVDTITVFGLNGETRPSTSSEPSSIGEAMGMKYQVVGDFGISAIDWRGLYLNTGR</sequence>
<protein>
    <recommendedName>
        <fullName evidence="4">Major capsid protein</fullName>
    </recommendedName>
</protein>
<evidence type="ECO:0000313" key="2">
    <source>
        <dbReference type="EMBL" id="QJA98949.1"/>
    </source>
</evidence>
<name>A0A6M3LY66_9ZZZZ</name>
<feature type="coiled-coil region" evidence="1">
    <location>
        <begin position="217"/>
        <end position="250"/>
    </location>
</feature>
<evidence type="ECO:0008006" key="4">
    <source>
        <dbReference type="Google" id="ProtNLM"/>
    </source>
</evidence>
<evidence type="ECO:0000256" key="1">
    <source>
        <dbReference type="SAM" id="Coils"/>
    </source>
</evidence>
<gene>
    <name evidence="2" type="ORF">MM171A01436_0006</name>
    <name evidence="3" type="ORF">MM171B00778_0009</name>
</gene>
<keyword evidence="1" id="KW-0175">Coiled coil</keyword>
<dbReference type="EMBL" id="MT143840">
    <property type="protein sequence ID" value="QJB03342.1"/>
    <property type="molecule type" value="Genomic_DNA"/>
</dbReference>